<feature type="region of interest" description="Disordered" evidence="9">
    <location>
        <begin position="554"/>
        <end position="581"/>
    </location>
</feature>
<feature type="transmembrane region" description="Helical" evidence="10">
    <location>
        <begin position="736"/>
        <end position="760"/>
    </location>
</feature>
<dbReference type="FunFam" id="3.40.50.300:FF:000997">
    <property type="entry name" value="Multidrug resistance-associated protein 1"/>
    <property type="match status" value="1"/>
</dbReference>
<keyword evidence="3 10" id="KW-0812">Transmembrane</keyword>
<keyword evidence="4" id="KW-0677">Repeat</keyword>
<evidence type="ECO:0000256" key="6">
    <source>
        <dbReference type="ARBA" id="ARBA00022840"/>
    </source>
</evidence>
<accession>A0A1Y3B6L0</accession>
<feature type="transmembrane region" description="Helical" evidence="10">
    <location>
        <begin position="918"/>
        <end position="939"/>
    </location>
</feature>
<dbReference type="Gene3D" id="1.20.1560.10">
    <property type="entry name" value="ABC transporter type 1, transmembrane domain"/>
    <property type="match status" value="2"/>
</dbReference>
<dbReference type="InterPro" id="IPR011527">
    <property type="entry name" value="ABC1_TM_dom"/>
</dbReference>
<dbReference type="GO" id="GO:0005524">
    <property type="term" value="F:ATP binding"/>
    <property type="evidence" value="ECO:0007669"/>
    <property type="project" value="UniProtKB-KW"/>
</dbReference>
<evidence type="ECO:0000256" key="5">
    <source>
        <dbReference type="ARBA" id="ARBA00022741"/>
    </source>
</evidence>
<dbReference type="InterPro" id="IPR003439">
    <property type="entry name" value="ABC_transporter-like_ATP-bd"/>
</dbReference>
<keyword evidence="6" id="KW-0067">ATP-binding</keyword>
<comment type="subcellular location">
    <subcellularLocation>
        <location evidence="1">Membrane</location>
        <topology evidence="1">Multi-pass membrane protein</topology>
    </subcellularLocation>
</comment>
<protein>
    <submittedName>
        <fullName evidence="13">ABC transporter sub-family C-like protein</fullName>
    </submittedName>
</protein>
<keyword evidence="5" id="KW-0547">Nucleotide-binding</keyword>
<dbReference type="Pfam" id="PF00005">
    <property type="entry name" value="ABC_tran"/>
    <property type="match status" value="1"/>
</dbReference>
<evidence type="ECO:0000256" key="7">
    <source>
        <dbReference type="ARBA" id="ARBA00022989"/>
    </source>
</evidence>
<dbReference type="InterPro" id="IPR036640">
    <property type="entry name" value="ABC1_TM_sf"/>
</dbReference>
<dbReference type="InterPro" id="IPR050173">
    <property type="entry name" value="ABC_transporter_C-like"/>
</dbReference>
<dbReference type="AlphaFoldDB" id="A0A1Y3B6L0"/>
<dbReference type="CDD" id="cd03250">
    <property type="entry name" value="ABCC_MRP_domain1"/>
    <property type="match status" value="1"/>
</dbReference>
<dbReference type="InterPro" id="IPR027417">
    <property type="entry name" value="P-loop_NTPase"/>
</dbReference>
<reference evidence="13 14" key="1">
    <citation type="submission" date="2017-03" db="EMBL/GenBank/DDBJ databases">
        <title>Genome Survey of Euroglyphus maynei.</title>
        <authorList>
            <person name="Arlian L.G."/>
            <person name="Morgan M.S."/>
            <person name="Rider S.D."/>
        </authorList>
    </citation>
    <scope>NUCLEOTIDE SEQUENCE [LARGE SCALE GENOMIC DNA]</scope>
    <source>
        <strain evidence="13">Arlian Lab</strain>
        <tissue evidence="13">Whole body</tissue>
    </source>
</reference>
<dbReference type="SUPFAM" id="SSF90123">
    <property type="entry name" value="ABC transporter transmembrane region"/>
    <property type="match status" value="2"/>
</dbReference>
<feature type="transmembrane region" description="Helical" evidence="10">
    <location>
        <begin position="817"/>
        <end position="847"/>
    </location>
</feature>
<feature type="domain" description="ABC transporter" evidence="11">
    <location>
        <begin position="317"/>
        <end position="540"/>
    </location>
</feature>
<evidence type="ECO:0000313" key="13">
    <source>
        <dbReference type="EMBL" id="OTF74905.1"/>
    </source>
</evidence>
<keyword evidence="8 10" id="KW-0472">Membrane</keyword>
<evidence type="ECO:0000313" key="14">
    <source>
        <dbReference type="Proteomes" id="UP000194236"/>
    </source>
</evidence>
<dbReference type="PROSITE" id="PS50929">
    <property type="entry name" value="ABC_TM1F"/>
    <property type="match status" value="2"/>
</dbReference>
<dbReference type="GO" id="GO:0016020">
    <property type="term" value="C:membrane"/>
    <property type="evidence" value="ECO:0007669"/>
    <property type="project" value="UniProtKB-SubCell"/>
</dbReference>
<evidence type="ECO:0000256" key="3">
    <source>
        <dbReference type="ARBA" id="ARBA00022692"/>
    </source>
</evidence>
<evidence type="ECO:0000256" key="4">
    <source>
        <dbReference type="ARBA" id="ARBA00022737"/>
    </source>
</evidence>
<feature type="transmembrane region" description="Helical" evidence="10">
    <location>
        <begin position="113"/>
        <end position="136"/>
    </location>
</feature>
<feature type="transmembrane region" description="Helical" evidence="10">
    <location>
        <begin position="223"/>
        <end position="245"/>
    </location>
</feature>
<evidence type="ECO:0000256" key="8">
    <source>
        <dbReference type="ARBA" id="ARBA00023136"/>
    </source>
</evidence>
<gene>
    <name evidence="13" type="ORF">BLA29_001453</name>
</gene>
<evidence type="ECO:0000256" key="2">
    <source>
        <dbReference type="ARBA" id="ARBA00022448"/>
    </source>
</evidence>
<dbReference type="SUPFAM" id="SSF52540">
    <property type="entry name" value="P-loop containing nucleoside triphosphate hydrolases"/>
    <property type="match status" value="1"/>
</dbReference>
<dbReference type="Pfam" id="PF00664">
    <property type="entry name" value="ABC_membrane"/>
    <property type="match status" value="2"/>
</dbReference>
<feature type="domain" description="ABC transmembrane type-1" evidence="12">
    <location>
        <begin position="1"/>
        <end position="282"/>
    </location>
</feature>
<evidence type="ECO:0000256" key="10">
    <source>
        <dbReference type="SAM" id="Phobius"/>
    </source>
</evidence>
<keyword evidence="7 10" id="KW-1133">Transmembrane helix</keyword>
<proteinExistence type="predicted"/>
<dbReference type="GO" id="GO:0016887">
    <property type="term" value="F:ATP hydrolysis activity"/>
    <property type="evidence" value="ECO:0007669"/>
    <property type="project" value="InterPro"/>
</dbReference>
<dbReference type="PANTHER" id="PTHR24223">
    <property type="entry name" value="ATP-BINDING CASSETTE SUB-FAMILY C"/>
    <property type="match status" value="1"/>
</dbReference>
<dbReference type="InterPro" id="IPR003593">
    <property type="entry name" value="AAA+_ATPase"/>
</dbReference>
<keyword evidence="14" id="KW-1185">Reference proteome</keyword>
<feature type="transmembrane region" description="Helical" evidence="10">
    <location>
        <begin position="25"/>
        <end position="48"/>
    </location>
</feature>
<name>A0A1Y3B6L0_EURMA</name>
<evidence type="ECO:0000256" key="9">
    <source>
        <dbReference type="SAM" id="MobiDB-lite"/>
    </source>
</evidence>
<dbReference type="PANTHER" id="PTHR24223:SF447">
    <property type="entry name" value="MULTIDRUG RESISTANCE-ASSOCIATED PROTEIN 5"/>
    <property type="match status" value="1"/>
</dbReference>
<dbReference type="PROSITE" id="PS50893">
    <property type="entry name" value="ABC_TRANSPORTER_2"/>
    <property type="match status" value="1"/>
</dbReference>
<feature type="transmembrane region" description="Helical" evidence="10">
    <location>
        <begin position="142"/>
        <end position="162"/>
    </location>
</feature>
<dbReference type="FunFam" id="1.20.1560.10:FF:000013">
    <property type="entry name" value="ABC transporter C family member 2"/>
    <property type="match status" value="1"/>
</dbReference>
<evidence type="ECO:0000259" key="11">
    <source>
        <dbReference type="PROSITE" id="PS50893"/>
    </source>
</evidence>
<feature type="compositionally biased region" description="Acidic residues" evidence="9">
    <location>
        <begin position="558"/>
        <end position="579"/>
    </location>
</feature>
<dbReference type="Gene3D" id="3.40.50.300">
    <property type="entry name" value="P-loop containing nucleotide triphosphate hydrolases"/>
    <property type="match status" value="1"/>
</dbReference>
<organism evidence="13 14">
    <name type="scientific">Euroglyphus maynei</name>
    <name type="common">Mayne's house dust mite</name>
    <dbReference type="NCBI Taxonomy" id="6958"/>
    <lineage>
        <taxon>Eukaryota</taxon>
        <taxon>Metazoa</taxon>
        <taxon>Ecdysozoa</taxon>
        <taxon>Arthropoda</taxon>
        <taxon>Chelicerata</taxon>
        <taxon>Arachnida</taxon>
        <taxon>Acari</taxon>
        <taxon>Acariformes</taxon>
        <taxon>Sarcoptiformes</taxon>
        <taxon>Astigmata</taxon>
        <taxon>Psoroptidia</taxon>
        <taxon>Analgoidea</taxon>
        <taxon>Pyroglyphidae</taxon>
        <taxon>Pyroglyphinae</taxon>
        <taxon>Euroglyphus</taxon>
    </lineage>
</organism>
<dbReference type="SMART" id="SM00382">
    <property type="entry name" value="AAA"/>
    <property type="match status" value="1"/>
</dbReference>
<dbReference type="GO" id="GO:0140359">
    <property type="term" value="F:ABC-type transporter activity"/>
    <property type="evidence" value="ECO:0007669"/>
    <property type="project" value="InterPro"/>
</dbReference>
<comment type="caution">
    <text evidence="13">The sequence shown here is derived from an EMBL/GenBank/DDBJ whole genome shotgun (WGS) entry which is preliminary data.</text>
</comment>
<dbReference type="EMBL" id="MUJZ01044709">
    <property type="protein sequence ID" value="OTF74905.1"/>
    <property type="molecule type" value="Genomic_DNA"/>
</dbReference>
<feature type="region of interest" description="Disordered" evidence="9">
    <location>
        <begin position="624"/>
        <end position="645"/>
    </location>
</feature>
<evidence type="ECO:0000259" key="12">
    <source>
        <dbReference type="PROSITE" id="PS50929"/>
    </source>
</evidence>
<feature type="transmembrane region" description="Helical" evidence="10">
    <location>
        <begin position="671"/>
        <end position="695"/>
    </location>
</feature>
<dbReference type="Proteomes" id="UP000194236">
    <property type="component" value="Unassembled WGS sequence"/>
</dbReference>
<dbReference type="InterPro" id="IPR017871">
    <property type="entry name" value="ABC_transporter-like_CS"/>
</dbReference>
<feature type="non-terminal residue" evidence="13">
    <location>
        <position position="958"/>
    </location>
</feature>
<dbReference type="OrthoDB" id="6500128at2759"/>
<feature type="transmembrane region" description="Helical" evidence="10">
    <location>
        <begin position="251"/>
        <end position="270"/>
    </location>
</feature>
<keyword evidence="2" id="KW-0813">Transport</keyword>
<dbReference type="PROSITE" id="PS00211">
    <property type="entry name" value="ABC_TRANSPORTER_1"/>
    <property type="match status" value="1"/>
</dbReference>
<sequence>MFDENINDTIIVNYGVHNISSSFKWIAALYICEFLRAISFSVMFAISIRTGIRCVNAMNGIIYQKIMTRMSSRNPYNGYNKKTTTTAAATTTPMMAIQPNNLFANDLWKVFQMIYMSPLIIGSPIIIIVTIVYTYVLIGTSAFYGIGLFILIFTLQFVIIKWQTILRNRLMKQTDYRLSLVNQLVKYSRAIKFYAWEEPFQNEIQHCRSAECSIIRRYQYLQCLSTSLALLAPMLITIINILVHTWLKNDLAVSTAFSLIMLNYIAAHGIRSLPNYFRDIVNGRIALKRMEKFLQQDDHKSNISNEMIDNRNAVEMVKCSFIWIGSNGEHSASLSNLTLLISKQSHVCLYGPVGSGKTALLLSIMGQTQCSEGQVRLFSRKIAYVSQKAWLQNSTIKENILFELPMDRKRYYETLIKCSLTEDISLLANGDDTMVGENGVKLSGGQKQRIALARAVYSDSDIYLIDDCLSSLDSRVVKAIFNNVINGILRHKTIIFITRNLYLLNDNDFVAIMKDGKIEQFDKHSKLIETSDEYRLCVENSKVFNKDMKNDELSKTIEEDDKEDDDEEEDVDDDIDSDIDSNSIDKTIFQQQTDKSMNGKTKRPTNSYDSLISLMAQYNDHSNGIEDIEANGNDKKKRKKPKETFKNGDKFHKRTVSWSVYRNYIRASGGWCWFLVMITIFILQTATSTFSSWWLSYWLNQGSGSSSPNATTITTTTVKTDETSIIINPNLQMYQLVYLISFFIVIFTSFIMAIMFVRVITMAANNLHNKILAKIIYSPIIFFDTIKNGKIINLFSHNMDELDNQLPIAMDGFLQRVLLVIGNFIIIISMLYWFTIPFIFFTISFYLTFRYYRKAMYWLKQADMRLRSPIYSFVNNTIDGLATIKAFQMERKFENNFYKICDQQIAAFYYYHGAIRWLSIRIGCICVTASMCITFLVIFNLNYIGSAYAGLLITQSLQ</sequence>
<feature type="domain" description="ABC transmembrane type-1" evidence="12">
    <location>
        <begin position="675"/>
        <end position="958"/>
    </location>
</feature>
<evidence type="ECO:0000256" key="1">
    <source>
        <dbReference type="ARBA" id="ARBA00004141"/>
    </source>
</evidence>